<keyword evidence="3 5" id="KW-0285">Flavoprotein</keyword>
<feature type="domain" description="Acyl-CoA dehydrogenase/oxidase N-terminal" evidence="8">
    <location>
        <begin position="6"/>
        <end position="119"/>
    </location>
</feature>
<dbReference type="SUPFAM" id="SSF56645">
    <property type="entry name" value="Acyl-CoA dehydrogenase NM domain-like"/>
    <property type="match status" value="1"/>
</dbReference>
<dbReference type="InterPro" id="IPR046373">
    <property type="entry name" value="Acyl-CoA_Oxase/DH_mid-dom_sf"/>
</dbReference>
<proteinExistence type="inferred from homology"/>
<evidence type="ECO:0000256" key="1">
    <source>
        <dbReference type="ARBA" id="ARBA00001974"/>
    </source>
</evidence>
<dbReference type="InterPro" id="IPR037069">
    <property type="entry name" value="AcylCoA_DH/ox_N_sf"/>
</dbReference>
<comment type="cofactor">
    <cofactor evidence="1 5">
        <name>FAD</name>
        <dbReference type="ChEBI" id="CHEBI:57692"/>
    </cofactor>
</comment>
<sequence>MNLELTAEQRRLRTEVIAFAREELGRDVAADDRESRFPLEDWRRCAAFGVLGWPVPAEYGGRGLDPLTVIVALEALGYGCRDNGLVFAVNNHLWGCVIYLLTHGTDEQKKRYLKPLCDGTLIGAHALTEPEAGSDVLGLRATAERDGDHYRLRGTKCFVSNGPVADVFVTLARTGDRGRAQDGLTAFLVTADLPGVDRTRELTKMGLRTTPMGVVEFDDVAVPAANVLGREGAGYAVFTSTIEWERSLMFAAQVGAMERLLEESVRHANARRQFGRSIGGFQAVAHQIADMKIRLELARLLLYRVGWLKREGRMALTEATIAKIFISESLVSTAMAAVEVHGARGYVADSSLERELRDALGGPIYAGTSAVQRGILAELAGVRGALSGDPGGAARETGGEPG</sequence>
<evidence type="ECO:0000256" key="2">
    <source>
        <dbReference type="ARBA" id="ARBA00009347"/>
    </source>
</evidence>
<evidence type="ECO:0000259" key="7">
    <source>
        <dbReference type="Pfam" id="PF02770"/>
    </source>
</evidence>
<protein>
    <submittedName>
        <fullName evidence="9">Acyl-CoA dehydrogenase family protein</fullName>
        <ecNumber evidence="9">1.-.-.-</ecNumber>
    </submittedName>
</protein>
<keyword evidence="5 9" id="KW-0560">Oxidoreductase</keyword>
<dbReference type="EMBL" id="JBHLZP010000548">
    <property type="protein sequence ID" value="MFB9838637.1"/>
    <property type="molecule type" value="Genomic_DNA"/>
</dbReference>
<evidence type="ECO:0000259" key="6">
    <source>
        <dbReference type="Pfam" id="PF00441"/>
    </source>
</evidence>
<dbReference type="GO" id="GO:0016491">
    <property type="term" value="F:oxidoreductase activity"/>
    <property type="evidence" value="ECO:0007669"/>
    <property type="project" value="UniProtKB-KW"/>
</dbReference>
<dbReference type="SUPFAM" id="SSF47203">
    <property type="entry name" value="Acyl-CoA dehydrogenase C-terminal domain-like"/>
    <property type="match status" value="1"/>
</dbReference>
<dbReference type="EC" id="1.-.-.-" evidence="9"/>
<evidence type="ECO:0000256" key="5">
    <source>
        <dbReference type="RuleBase" id="RU362125"/>
    </source>
</evidence>
<gene>
    <name evidence="9" type="ORF">ACFFNX_41465</name>
</gene>
<feature type="domain" description="Acyl-CoA oxidase/dehydrogenase middle" evidence="7">
    <location>
        <begin position="124"/>
        <end position="220"/>
    </location>
</feature>
<dbReference type="Pfam" id="PF00441">
    <property type="entry name" value="Acyl-CoA_dh_1"/>
    <property type="match status" value="1"/>
</dbReference>
<dbReference type="Gene3D" id="1.10.540.10">
    <property type="entry name" value="Acyl-CoA dehydrogenase/oxidase, N-terminal domain"/>
    <property type="match status" value="1"/>
</dbReference>
<evidence type="ECO:0000313" key="9">
    <source>
        <dbReference type="EMBL" id="MFB9838637.1"/>
    </source>
</evidence>
<dbReference type="InterPro" id="IPR009100">
    <property type="entry name" value="AcylCoA_DH/oxidase_NM_dom_sf"/>
</dbReference>
<dbReference type="InterPro" id="IPR006091">
    <property type="entry name" value="Acyl-CoA_Oxase/DH_mid-dom"/>
</dbReference>
<feature type="domain" description="Acyl-CoA dehydrogenase/oxidase C-terminal" evidence="6">
    <location>
        <begin position="232"/>
        <end position="378"/>
    </location>
</feature>
<dbReference type="Proteomes" id="UP001589627">
    <property type="component" value="Unassembled WGS sequence"/>
</dbReference>
<evidence type="ECO:0000256" key="3">
    <source>
        <dbReference type="ARBA" id="ARBA00022630"/>
    </source>
</evidence>
<accession>A0ABV5YXC6</accession>
<organism evidence="9 10">
    <name type="scientific">Actinoallomurus acaciae</name>
    <dbReference type="NCBI Taxonomy" id="502577"/>
    <lineage>
        <taxon>Bacteria</taxon>
        <taxon>Bacillati</taxon>
        <taxon>Actinomycetota</taxon>
        <taxon>Actinomycetes</taxon>
        <taxon>Streptosporangiales</taxon>
        <taxon>Thermomonosporaceae</taxon>
        <taxon>Actinoallomurus</taxon>
    </lineage>
</organism>
<dbReference type="RefSeq" id="WP_378211675.1">
    <property type="nucleotide sequence ID" value="NZ_JBHLZP010000548.1"/>
</dbReference>
<dbReference type="Pfam" id="PF02770">
    <property type="entry name" value="Acyl-CoA_dh_M"/>
    <property type="match status" value="1"/>
</dbReference>
<dbReference type="PANTHER" id="PTHR43884:SF12">
    <property type="entry name" value="ISOVALERYL-COA DEHYDROGENASE, MITOCHONDRIAL-RELATED"/>
    <property type="match status" value="1"/>
</dbReference>
<dbReference type="Gene3D" id="1.20.140.10">
    <property type="entry name" value="Butyryl-CoA Dehydrogenase, subunit A, domain 3"/>
    <property type="match status" value="1"/>
</dbReference>
<evidence type="ECO:0000313" key="10">
    <source>
        <dbReference type="Proteomes" id="UP001589627"/>
    </source>
</evidence>
<dbReference type="Pfam" id="PF02771">
    <property type="entry name" value="Acyl-CoA_dh_N"/>
    <property type="match status" value="1"/>
</dbReference>
<evidence type="ECO:0000259" key="8">
    <source>
        <dbReference type="Pfam" id="PF02771"/>
    </source>
</evidence>
<dbReference type="PROSITE" id="PS00072">
    <property type="entry name" value="ACYL_COA_DH_1"/>
    <property type="match status" value="1"/>
</dbReference>
<dbReference type="InterPro" id="IPR036250">
    <property type="entry name" value="AcylCo_DH-like_C"/>
</dbReference>
<dbReference type="InterPro" id="IPR009075">
    <property type="entry name" value="AcylCo_DH/oxidase_C"/>
</dbReference>
<keyword evidence="10" id="KW-1185">Reference proteome</keyword>
<name>A0ABV5YXC6_9ACTN</name>
<dbReference type="PIRSF" id="PIRSF016578">
    <property type="entry name" value="HsaA"/>
    <property type="match status" value="1"/>
</dbReference>
<evidence type="ECO:0000256" key="4">
    <source>
        <dbReference type="ARBA" id="ARBA00022827"/>
    </source>
</evidence>
<dbReference type="InterPro" id="IPR013786">
    <property type="entry name" value="AcylCoA_DH/ox_N"/>
</dbReference>
<reference evidence="9 10" key="1">
    <citation type="submission" date="2024-09" db="EMBL/GenBank/DDBJ databases">
        <authorList>
            <person name="Sun Q."/>
            <person name="Mori K."/>
        </authorList>
    </citation>
    <scope>NUCLEOTIDE SEQUENCE [LARGE SCALE GENOMIC DNA]</scope>
    <source>
        <strain evidence="9 10">TBRC 0563</strain>
    </source>
</reference>
<comment type="similarity">
    <text evidence="2 5">Belongs to the acyl-CoA dehydrogenase family.</text>
</comment>
<keyword evidence="4 5" id="KW-0274">FAD</keyword>
<comment type="caution">
    <text evidence="9">The sequence shown here is derived from an EMBL/GenBank/DDBJ whole genome shotgun (WGS) entry which is preliminary data.</text>
</comment>
<dbReference type="InterPro" id="IPR006089">
    <property type="entry name" value="Acyl-CoA_DH_CS"/>
</dbReference>
<dbReference type="Gene3D" id="2.40.110.10">
    <property type="entry name" value="Butyryl-CoA Dehydrogenase, subunit A, domain 2"/>
    <property type="match status" value="1"/>
</dbReference>
<dbReference type="PANTHER" id="PTHR43884">
    <property type="entry name" value="ACYL-COA DEHYDROGENASE"/>
    <property type="match status" value="1"/>
</dbReference>